<evidence type="ECO:0000256" key="3">
    <source>
        <dbReference type="ARBA" id="ARBA00023186"/>
    </source>
</evidence>
<dbReference type="EMBL" id="RCZE01000012">
    <property type="protein sequence ID" value="TPG74582.1"/>
    <property type="molecule type" value="Genomic_DNA"/>
</dbReference>
<dbReference type="Proteomes" id="UP000317933">
    <property type="component" value="Unassembled WGS sequence"/>
</dbReference>
<keyword evidence="2" id="KW-0574">Periplasm</keyword>
<evidence type="ECO:0000313" key="6">
    <source>
        <dbReference type="Proteomes" id="UP000317933"/>
    </source>
</evidence>
<feature type="signal peptide" evidence="4">
    <location>
        <begin position="1"/>
        <end position="24"/>
    </location>
</feature>
<reference evidence="5 6" key="1">
    <citation type="journal article" date="2019" name="Environ. Microbiol.">
        <title>Species interactions and distinct microbial communities in high Arctic permafrost affected cryosols are associated with the CH4 and CO2 gas fluxes.</title>
        <authorList>
            <person name="Altshuler I."/>
            <person name="Hamel J."/>
            <person name="Turney S."/>
            <person name="Magnuson E."/>
            <person name="Levesque R."/>
            <person name="Greer C."/>
            <person name="Whyte L.G."/>
        </authorList>
    </citation>
    <scope>NUCLEOTIDE SEQUENCE [LARGE SCALE GENOMIC DNA]</scope>
    <source>
        <strain evidence="5 6">E3</strain>
    </source>
</reference>
<evidence type="ECO:0000256" key="1">
    <source>
        <dbReference type="ARBA" id="ARBA00022729"/>
    </source>
</evidence>
<accession>A0A502HMA1</accession>
<evidence type="ECO:0000256" key="4">
    <source>
        <dbReference type="SAM" id="SignalP"/>
    </source>
</evidence>
<evidence type="ECO:0000256" key="2">
    <source>
        <dbReference type="ARBA" id="ARBA00022764"/>
    </source>
</evidence>
<evidence type="ECO:0008006" key="7">
    <source>
        <dbReference type="Google" id="ProtNLM"/>
    </source>
</evidence>
<dbReference type="AlphaFoldDB" id="A0A502HMA1"/>
<dbReference type="Pfam" id="PF06411">
    <property type="entry name" value="HdeA"/>
    <property type="match status" value="1"/>
</dbReference>
<gene>
    <name evidence="5" type="ORF">EAH78_23760</name>
</gene>
<keyword evidence="3" id="KW-0143">Chaperone</keyword>
<dbReference type="RefSeq" id="WP_140669685.1">
    <property type="nucleotide sequence ID" value="NZ_RCZE01000012.1"/>
</dbReference>
<evidence type="ECO:0000313" key="5">
    <source>
        <dbReference type="EMBL" id="TPG74582.1"/>
    </source>
</evidence>
<name>A0A502HMA1_9PSED</name>
<proteinExistence type="predicted"/>
<dbReference type="Gene3D" id="1.10.890.10">
    <property type="entry name" value="HNS-dependent expression A"/>
    <property type="match status" value="1"/>
</dbReference>
<dbReference type="InterPro" id="IPR010486">
    <property type="entry name" value="HNS-dep_expression_A/B"/>
</dbReference>
<keyword evidence="1 4" id="KW-0732">Signal</keyword>
<feature type="chain" id="PRO_5021285424" description="Acid stress chaperone HdeB" evidence="4">
    <location>
        <begin position="25"/>
        <end position="101"/>
    </location>
</feature>
<organism evidence="5 6">
    <name type="scientific">Pseudomonas arsenicoxydans</name>
    <dbReference type="NCBI Taxonomy" id="702115"/>
    <lineage>
        <taxon>Bacteria</taxon>
        <taxon>Pseudomonadati</taxon>
        <taxon>Pseudomonadota</taxon>
        <taxon>Gammaproteobacteria</taxon>
        <taxon>Pseudomonadales</taxon>
        <taxon>Pseudomonadaceae</taxon>
        <taxon>Pseudomonas</taxon>
    </lineage>
</organism>
<sequence length="101" mass="11275">MTHKFFCKMALASVMLASVSGVYAASANPDDMTCKEFLVTPPLSQATIALWYSVDENINSNGGSFTKEKLKTEILPEYVKRCKKNPEKKASSFTEEIKKLF</sequence>
<dbReference type="InterPro" id="IPR038303">
    <property type="entry name" value="HdeA/HdeB_sf"/>
</dbReference>
<comment type="caution">
    <text evidence="5">The sequence shown here is derived from an EMBL/GenBank/DDBJ whole genome shotgun (WGS) entry which is preliminary data.</text>
</comment>
<protein>
    <recommendedName>
        <fullName evidence="7">Acid stress chaperone HdeB</fullName>
    </recommendedName>
</protein>